<feature type="non-terminal residue" evidence="1">
    <location>
        <position position="1"/>
    </location>
</feature>
<name>A0A8S9TYB6_PHYIN</name>
<evidence type="ECO:0000313" key="2">
    <source>
        <dbReference type="Proteomes" id="UP000704712"/>
    </source>
</evidence>
<organism evidence="1 2">
    <name type="scientific">Phytophthora infestans</name>
    <name type="common">Potato late blight agent</name>
    <name type="synonym">Botrytis infestans</name>
    <dbReference type="NCBI Taxonomy" id="4787"/>
    <lineage>
        <taxon>Eukaryota</taxon>
        <taxon>Sar</taxon>
        <taxon>Stramenopiles</taxon>
        <taxon>Oomycota</taxon>
        <taxon>Peronosporomycetes</taxon>
        <taxon>Peronosporales</taxon>
        <taxon>Peronosporaceae</taxon>
        <taxon>Phytophthora</taxon>
    </lineage>
</organism>
<reference evidence="1" key="1">
    <citation type="submission" date="2020-03" db="EMBL/GenBank/DDBJ databases">
        <title>Hybrid Assembly of Korean Phytophthora infestans isolates.</title>
        <authorList>
            <person name="Prokchorchik M."/>
            <person name="Lee Y."/>
            <person name="Seo J."/>
            <person name="Cho J.-H."/>
            <person name="Park Y.-E."/>
            <person name="Jang D.-C."/>
            <person name="Im J.-S."/>
            <person name="Choi J.-G."/>
            <person name="Park H.-J."/>
            <person name="Lee G.-B."/>
            <person name="Lee Y.-G."/>
            <person name="Hong S.-Y."/>
            <person name="Cho K."/>
            <person name="Sohn K.H."/>
        </authorList>
    </citation>
    <scope>NUCLEOTIDE SEQUENCE</scope>
    <source>
        <strain evidence="1">KR_2_A2</strain>
    </source>
</reference>
<gene>
    <name evidence="1" type="ORF">GN958_ATG19913</name>
</gene>
<dbReference type="Proteomes" id="UP000704712">
    <property type="component" value="Unassembled WGS sequence"/>
</dbReference>
<feature type="non-terminal residue" evidence="1">
    <location>
        <position position="220"/>
    </location>
</feature>
<evidence type="ECO:0000313" key="1">
    <source>
        <dbReference type="EMBL" id="KAF4130908.1"/>
    </source>
</evidence>
<dbReference type="EMBL" id="JAACNO010002776">
    <property type="protein sequence ID" value="KAF4130908.1"/>
    <property type="molecule type" value="Genomic_DNA"/>
</dbReference>
<comment type="caution">
    <text evidence="1">The sequence shown here is derived from an EMBL/GenBank/DDBJ whole genome shotgun (WGS) entry which is preliminary data.</text>
</comment>
<sequence length="220" mass="24827">KHCYESIPPNLEAANTVTLLSSEPNADPSTSAKFCLFKSKCSKEEEQVIHSDEPKRKTLAVLMKDELKRVARLTAERFMEATVAFAPTKEAWMPEKLYREAGTSYLLGHVTRYGIESAKMQTIFPFLRLHSKLHCISKKNHVHIVSESIVTRGIRNFATLPKGSLQFVESWTSLCCAAPQLTNIADVSDDYDEINDQGYSGWSVFRGRKELLIVLSTEEI</sequence>
<protein>
    <submittedName>
        <fullName evidence="1">Uncharacterized protein</fullName>
    </submittedName>
</protein>
<dbReference type="AlphaFoldDB" id="A0A8S9TYB6"/>
<accession>A0A8S9TYB6</accession>
<proteinExistence type="predicted"/>